<keyword evidence="1" id="KW-0732">Signal</keyword>
<dbReference type="EMBL" id="CP002542">
    <property type="protein sequence ID" value="AEA42661.1"/>
    <property type="molecule type" value="Genomic_DNA"/>
</dbReference>
<evidence type="ECO:0000256" key="1">
    <source>
        <dbReference type="SAM" id="SignalP"/>
    </source>
</evidence>
<evidence type="ECO:0000313" key="3">
    <source>
        <dbReference type="Proteomes" id="UP000007463"/>
    </source>
</evidence>
<dbReference type="PROSITE" id="PS51257">
    <property type="entry name" value="PROKAR_LIPOPROTEIN"/>
    <property type="match status" value="1"/>
</dbReference>
<accession>F2IHA6</accession>
<reference evidence="3" key="2">
    <citation type="submission" date="2011-02" db="EMBL/GenBank/DDBJ databases">
        <title>The complete genome of Fluviicola taffensis DSM 16823.</title>
        <authorList>
            <consortium name="US DOE Joint Genome Institute (JGI-PGF)"/>
            <person name="Lucas S."/>
            <person name="Copeland A."/>
            <person name="Lapidus A."/>
            <person name="Bruce D."/>
            <person name="Goodwin L."/>
            <person name="Pitluck S."/>
            <person name="Kyrpides N."/>
            <person name="Mavromatis K."/>
            <person name="Ivanova N."/>
            <person name="Mikhailova N."/>
            <person name="Pagani I."/>
            <person name="Chertkov O."/>
            <person name="Detter J.C."/>
            <person name="Han C."/>
            <person name="Tapia R."/>
            <person name="Land M."/>
            <person name="Hauser L."/>
            <person name="Markowitz V."/>
            <person name="Cheng J.-F."/>
            <person name="Hugenholtz P."/>
            <person name="Woyke T."/>
            <person name="Wu D."/>
            <person name="Tindall B."/>
            <person name="Pomrenke H.G."/>
            <person name="Brambilla E."/>
            <person name="Klenk H.-P."/>
            <person name="Eisen J.A."/>
        </authorList>
    </citation>
    <scope>NUCLEOTIDE SEQUENCE [LARGE SCALE GENOMIC DNA]</scope>
    <source>
        <strain evidence="3">DSM 16823 / RW262 / RW262</strain>
    </source>
</reference>
<reference evidence="2 3" key="1">
    <citation type="journal article" date="2011" name="Stand. Genomic Sci.">
        <title>Complete genome sequence of the gliding freshwater bacterium Fluviicola taffensis type strain (RW262).</title>
        <authorList>
            <person name="Woyke T."/>
            <person name="Chertkov O."/>
            <person name="Lapidus A."/>
            <person name="Nolan M."/>
            <person name="Lucas S."/>
            <person name="Del Rio T.G."/>
            <person name="Tice H."/>
            <person name="Cheng J.F."/>
            <person name="Tapia R."/>
            <person name="Han C."/>
            <person name="Goodwin L."/>
            <person name="Pitluck S."/>
            <person name="Liolios K."/>
            <person name="Pagani I."/>
            <person name="Ivanova N."/>
            <person name="Huntemann M."/>
            <person name="Mavromatis K."/>
            <person name="Mikhailova N."/>
            <person name="Pati A."/>
            <person name="Chen A."/>
            <person name="Palaniappan K."/>
            <person name="Land M."/>
            <person name="Hauser L."/>
            <person name="Brambilla E.M."/>
            <person name="Rohde M."/>
            <person name="Mwirichia R."/>
            <person name="Sikorski J."/>
            <person name="Tindall B.J."/>
            <person name="Goker M."/>
            <person name="Bristow J."/>
            <person name="Eisen J.A."/>
            <person name="Markowitz V."/>
            <person name="Hugenholtz P."/>
            <person name="Klenk H.P."/>
            <person name="Kyrpides N.C."/>
        </authorList>
    </citation>
    <scope>NUCLEOTIDE SEQUENCE [LARGE SCALE GENOMIC DNA]</scope>
    <source>
        <strain evidence="3">DSM 16823 / RW262 / RW262</strain>
    </source>
</reference>
<organism evidence="2 3">
    <name type="scientific">Fluviicola taffensis (strain DSM 16823 / NCIMB 13979 / RW262)</name>
    <dbReference type="NCBI Taxonomy" id="755732"/>
    <lineage>
        <taxon>Bacteria</taxon>
        <taxon>Pseudomonadati</taxon>
        <taxon>Bacteroidota</taxon>
        <taxon>Flavobacteriia</taxon>
        <taxon>Flavobacteriales</taxon>
        <taxon>Crocinitomicaceae</taxon>
        <taxon>Fluviicola</taxon>
    </lineage>
</organism>
<evidence type="ECO:0000313" key="2">
    <source>
        <dbReference type="EMBL" id="AEA42661.1"/>
    </source>
</evidence>
<feature type="chain" id="PRO_5003283470" description="Lipoprotein" evidence="1">
    <location>
        <begin position="21"/>
        <end position="71"/>
    </location>
</feature>
<dbReference type="AlphaFoldDB" id="F2IHA6"/>
<protein>
    <recommendedName>
        <fullName evidence="4">Lipoprotein</fullName>
    </recommendedName>
</protein>
<dbReference type="RefSeq" id="WP_013685433.1">
    <property type="nucleotide sequence ID" value="NC_015321.1"/>
</dbReference>
<dbReference type="KEGG" id="fte:Fluta_0657"/>
<evidence type="ECO:0008006" key="4">
    <source>
        <dbReference type="Google" id="ProtNLM"/>
    </source>
</evidence>
<dbReference type="Proteomes" id="UP000007463">
    <property type="component" value="Chromosome"/>
</dbReference>
<gene>
    <name evidence="2" type="ordered locus">Fluta_0657</name>
</gene>
<dbReference type="STRING" id="755732.Fluta_0657"/>
<name>F2IHA6_FLUTR</name>
<feature type="signal peptide" evidence="1">
    <location>
        <begin position="1"/>
        <end position="20"/>
    </location>
</feature>
<proteinExistence type="predicted"/>
<sequence length="71" mass="7709" precursor="true">MKKLILGVSAIALLSLASCKKDYNCECTYQDTGSMTITENKTVKNSSLDDAKKTCDGYESDGFVTKTCTLL</sequence>
<dbReference type="OrthoDB" id="676461at2"/>
<keyword evidence="3" id="KW-1185">Reference proteome</keyword>
<dbReference type="HOGENOM" id="CLU_202464_0_0_10"/>